<dbReference type="CDD" id="cd16922">
    <property type="entry name" value="HATPase_EvgS-ArcB-TorS-like"/>
    <property type="match status" value="1"/>
</dbReference>
<dbReference type="InterPro" id="IPR003594">
    <property type="entry name" value="HATPase_dom"/>
</dbReference>
<proteinExistence type="predicted"/>
<dbReference type="InterPro" id="IPR005467">
    <property type="entry name" value="His_kinase_dom"/>
</dbReference>
<reference evidence="7 8" key="1">
    <citation type="submission" date="2018-06" db="EMBL/GenBank/DDBJ databases">
        <title>Genomic Encyclopedia of Archaeal and Bacterial Type Strains, Phase II (KMG-II): from individual species to whole genera.</title>
        <authorList>
            <person name="Goeker M."/>
        </authorList>
    </citation>
    <scope>NUCLEOTIDE SEQUENCE [LARGE SCALE GENOMIC DNA]</scope>
    <source>
        <strain evidence="7 8">DSM 24525</strain>
    </source>
</reference>
<evidence type="ECO:0000256" key="3">
    <source>
        <dbReference type="ARBA" id="ARBA00022553"/>
    </source>
</evidence>
<dbReference type="Gene3D" id="3.30.450.20">
    <property type="entry name" value="PAS domain"/>
    <property type="match status" value="4"/>
</dbReference>
<dbReference type="Pfam" id="PF12860">
    <property type="entry name" value="PAS_7"/>
    <property type="match status" value="4"/>
</dbReference>
<dbReference type="InterPro" id="IPR035965">
    <property type="entry name" value="PAS-like_dom_sf"/>
</dbReference>
<dbReference type="GO" id="GO:0000155">
    <property type="term" value="F:phosphorelay sensor kinase activity"/>
    <property type="evidence" value="ECO:0007669"/>
    <property type="project" value="InterPro"/>
</dbReference>
<dbReference type="InterPro" id="IPR036097">
    <property type="entry name" value="HisK_dim/P_sf"/>
</dbReference>
<dbReference type="EC" id="2.7.13.3" evidence="2"/>
<dbReference type="PANTHER" id="PTHR43047:SF78">
    <property type="entry name" value="SENSORY_REGULATORY PROTEIN RPFC"/>
    <property type="match status" value="1"/>
</dbReference>
<evidence type="ECO:0000256" key="5">
    <source>
        <dbReference type="ARBA" id="ARBA00022777"/>
    </source>
</evidence>
<dbReference type="PRINTS" id="PR00344">
    <property type="entry name" value="BCTRLSENSOR"/>
</dbReference>
<dbReference type="Pfam" id="PF02518">
    <property type="entry name" value="HATPase_c"/>
    <property type="match status" value="1"/>
</dbReference>
<protein>
    <recommendedName>
        <fullName evidence="2">histidine kinase</fullName>
        <ecNumber evidence="2">2.7.13.3</ecNumber>
    </recommendedName>
</protein>
<comment type="catalytic activity">
    <reaction evidence="1">
        <text>ATP + protein L-histidine = ADP + protein N-phospho-L-histidine.</text>
        <dbReference type="EC" id="2.7.13.3"/>
    </reaction>
</comment>
<dbReference type="PANTHER" id="PTHR43047">
    <property type="entry name" value="TWO-COMPONENT HISTIDINE PROTEIN KINASE"/>
    <property type="match status" value="1"/>
</dbReference>
<dbReference type="RefSeq" id="WP_111396250.1">
    <property type="nucleotide sequence ID" value="NZ_QKYU01000001.1"/>
</dbReference>
<feature type="domain" description="Histidine kinase" evidence="6">
    <location>
        <begin position="548"/>
        <end position="765"/>
    </location>
</feature>
<dbReference type="InterPro" id="IPR036890">
    <property type="entry name" value="HATPase_C_sf"/>
</dbReference>
<accession>A0A2W7JER9</accession>
<dbReference type="CDD" id="cd00082">
    <property type="entry name" value="HisKA"/>
    <property type="match status" value="1"/>
</dbReference>
<keyword evidence="4" id="KW-0808">Transferase</keyword>
<dbReference type="SUPFAM" id="SSF47384">
    <property type="entry name" value="Homodimeric domain of signal transducing histidine kinase"/>
    <property type="match status" value="1"/>
</dbReference>
<dbReference type="AlphaFoldDB" id="A0A2W7JER9"/>
<evidence type="ECO:0000259" key="6">
    <source>
        <dbReference type="PROSITE" id="PS50109"/>
    </source>
</evidence>
<dbReference type="PROSITE" id="PS50109">
    <property type="entry name" value="HIS_KIN"/>
    <property type="match status" value="1"/>
</dbReference>
<comment type="caution">
    <text evidence="7">The sequence shown here is derived from an EMBL/GenBank/DDBJ whole genome shotgun (WGS) entry which is preliminary data.</text>
</comment>
<gene>
    <name evidence="7" type="ORF">C8P66_101183</name>
</gene>
<dbReference type="EMBL" id="QKYU01000001">
    <property type="protein sequence ID" value="PZW50967.1"/>
    <property type="molecule type" value="Genomic_DNA"/>
</dbReference>
<evidence type="ECO:0000256" key="1">
    <source>
        <dbReference type="ARBA" id="ARBA00000085"/>
    </source>
</evidence>
<dbReference type="SUPFAM" id="SSF55874">
    <property type="entry name" value="ATPase domain of HSP90 chaperone/DNA topoisomerase II/histidine kinase"/>
    <property type="match status" value="1"/>
</dbReference>
<evidence type="ECO:0000313" key="7">
    <source>
        <dbReference type="EMBL" id="PZW50967.1"/>
    </source>
</evidence>
<dbReference type="InterPro" id="IPR003661">
    <property type="entry name" value="HisK_dim/P_dom"/>
</dbReference>
<keyword evidence="3" id="KW-0597">Phosphoprotein</keyword>
<dbReference type="Pfam" id="PF00512">
    <property type="entry name" value="HisKA"/>
    <property type="match status" value="1"/>
</dbReference>
<evidence type="ECO:0000256" key="2">
    <source>
        <dbReference type="ARBA" id="ARBA00012438"/>
    </source>
</evidence>
<dbReference type="InterPro" id="IPR004358">
    <property type="entry name" value="Sig_transdc_His_kin-like_C"/>
</dbReference>
<evidence type="ECO:0000313" key="8">
    <source>
        <dbReference type="Proteomes" id="UP000249688"/>
    </source>
</evidence>
<dbReference type="Gene3D" id="1.10.287.130">
    <property type="match status" value="1"/>
</dbReference>
<dbReference type="OrthoDB" id="8477115at2"/>
<dbReference type="SUPFAM" id="SSF55785">
    <property type="entry name" value="PYP-like sensor domain (PAS domain)"/>
    <property type="match status" value="4"/>
</dbReference>
<keyword evidence="5" id="KW-0418">Kinase</keyword>
<dbReference type="Gene3D" id="3.30.565.10">
    <property type="entry name" value="Histidine kinase-like ATPase, C-terminal domain"/>
    <property type="match status" value="1"/>
</dbReference>
<sequence>MTGVPPKALTPGASLPPVAGPARPDVLRLMLAHMQHGIALYDSEHRLVMANALAESLAGLAPGTMIPGRRLDEFFRQQAEQGVFGPGSEGEAGLRMRLQIDRSRPSRTLRRRADGRVMEAVSEPTPEGGFVITITDVTDRIRAEEAVAAKAAMLEAMVANLRHGIALFGPDRRLIVANRLIERFGHLAEGSLQPGLGLDTIIAMQVAAMASGDPAKDADLARAAIEADRSKPMRYTRSTAAGLVLDVASDPMPDGGFVITMSDISRLSAAENEARAQANLLGITLQNMRHGIALFGEDRRLLMLNQDARLNFGVSETTGRVGMKFDDLLQNQFEMGAYGTGPEAALRLAALKEHDRRLPLRSRRRDREGRTLDVISSPIEGGGFVISATDVSELEGARATAAAHAMTLQATLDNIRHGITLFDAKGDVLAFNTVFTRVLDIPPGAVRAGMSINSLVDLLEAQGDYGEGEVGRAYATRLRALDRSQSLRATRVRPNGMVLTMVSDPVPGGGFVVTFTDVTEDRRIRAELESARNAAEAANSAKSRFLATMTHELRTPLHAVIGFSEALMPEPPPARAKEFIASIHEAGQHLLSLIDNILDVTRAETAGLVMADYDVHVGALIDSAVRVIRAAADSGGITVVTNVPSSLPRLRADELRLRQILLNLLANAVKFTPAGGMVTVRAAVRDSGELCISVTDTGIGMSEEETPLIFQPFSQIDSSLSRRFPGSGLGLYLSRVLAEAHGGSLTVSSTAGVGTTMMVLLPAARLRPQGDDAGGAAS</sequence>
<keyword evidence="8" id="KW-1185">Reference proteome</keyword>
<organism evidence="7 8">
    <name type="scientific">Humitalea rosea</name>
    <dbReference type="NCBI Taxonomy" id="990373"/>
    <lineage>
        <taxon>Bacteria</taxon>
        <taxon>Pseudomonadati</taxon>
        <taxon>Pseudomonadota</taxon>
        <taxon>Alphaproteobacteria</taxon>
        <taxon>Acetobacterales</taxon>
        <taxon>Roseomonadaceae</taxon>
        <taxon>Humitalea</taxon>
    </lineage>
</organism>
<name>A0A2W7JER9_9PROT</name>
<evidence type="ECO:0000256" key="4">
    <source>
        <dbReference type="ARBA" id="ARBA00022679"/>
    </source>
</evidence>
<dbReference type="SMART" id="SM00388">
    <property type="entry name" value="HisKA"/>
    <property type="match status" value="1"/>
</dbReference>
<dbReference type="SMART" id="SM00387">
    <property type="entry name" value="HATPase_c"/>
    <property type="match status" value="1"/>
</dbReference>
<dbReference type="FunFam" id="3.30.565.10:FF:000006">
    <property type="entry name" value="Sensor histidine kinase WalK"/>
    <property type="match status" value="1"/>
</dbReference>
<dbReference type="Proteomes" id="UP000249688">
    <property type="component" value="Unassembled WGS sequence"/>
</dbReference>